<reference evidence="3 4" key="1">
    <citation type="journal article" date="2018" name="Sci. Rep.">
        <title>Raphidocelis subcapitata (=Pseudokirchneriella subcapitata) provides an insight into genome evolution and environmental adaptations in the Sphaeropleales.</title>
        <authorList>
            <person name="Suzuki S."/>
            <person name="Yamaguchi H."/>
            <person name="Nakajima N."/>
            <person name="Kawachi M."/>
        </authorList>
    </citation>
    <scope>NUCLEOTIDE SEQUENCE [LARGE SCALE GENOMIC DNA]</scope>
    <source>
        <strain evidence="3 4">NIES-35</strain>
    </source>
</reference>
<dbReference type="Proteomes" id="UP000247498">
    <property type="component" value="Unassembled WGS sequence"/>
</dbReference>
<dbReference type="InParanoid" id="A0A2V0PBJ0"/>
<dbReference type="Pfam" id="PF06722">
    <property type="entry name" value="EryCIII-like_C"/>
    <property type="match status" value="1"/>
</dbReference>
<dbReference type="PANTHER" id="PTHR48050">
    <property type="entry name" value="STEROL 3-BETA-GLUCOSYLTRANSFERASE"/>
    <property type="match status" value="1"/>
</dbReference>
<dbReference type="OrthoDB" id="5835829at2759"/>
<evidence type="ECO:0000313" key="4">
    <source>
        <dbReference type="Proteomes" id="UP000247498"/>
    </source>
</evidence>
<evidence type="ECO:0000313" key="3">
    <source>
        <dbReference type="EMBL" id="GBF95250.1"/>
    </source>
</evidence>
<evidence type="ECO:0000259" key="2">
    <source>
        <dbReference type="Pfam" id="PF06722"/>
    </source>
</evidence>
<comment type="caution">
    <text evidence="3">The sequence shown here is derived from an EMBL/GenBank/DDBJ whole genome shotgun (WGS) entry which is preliminary data.</text>
</comment>
<protein>
    <recommendedName>
        <fullName evidence="2">Erythromycin biosynthesis protein CIII-like C-terminal domain-containing protein</fullName>
    </recommendedName>
</protein>
<feature type="domain" description="Erythromycin biosynthesis protein CIII-like C-terminal" evidence="2">
    <location>
        <begin position="390"/>
        <end position="437"/>
    </location>
</feature>
<organism evidence="3 4">
    <name type="scientific">Raphidocelis subcapitata</name>
    <dbReference type="NCBI Taxonomy" id="307507"/>
    <lineage>
        <taxon>Eukaryota</taxon>
        <taxon>Viridiplantae</taxon>
        <taxon>Chlorophyta</taxon>
        <taxon>core chlorophytes</taxon>
        <taxon>Chlorophyceae</taxon>
        <taxon>CS clade</taxon>
        <taxon>Sphaeropleales</taxon>
        <taxon>Selenastraceae</taxon>
        <taxon>Raphidocelis</taxon>
    </lineage>
</organism>
<name>A0A2V0PBJ0_9CHLO</name>
<dbReference type="FunCoup" id="A0A2V0PBJ0">
    <property type="interactions" value="48"/>
</dbReference>
<dbReference type="STRING" id="307507.A0A2V0PBJ0"/>
<dbReference type="InterPro" id="IPR010610">
    <property type="entry name" value="EryCIII-like_C"/>
</dbReference>
<proteinExistence type="predicted"/>
<feature type="compositionally biased region" description="Gly residues" evidence="1">
    <location>
        <begin position="448"/>
        <end position="472"/>
    </location>
</feature>
<dbReference type="InterPro" id="IPR050426">
    <property type="entry name" value="Glycosyltransferase_28"/>
</dbReference>
<dbReference type="Gene3D" id="3.40.50.2000">
    <property type="entry name" value="Glycogen Phosphorylase B"/>
    <property type="match status" value="2"/>
</dbReference>
<accession>A0A2V0PBJ0</accession>
<dbReference type="SUPFAM" id="SSF53756">
    <property type="entry name" value="UDP-Glycosyltransferase/glycogen phosphorylase"/>
    <property type="match status" value="1"/>
</dbReference>
<evidence type="ECO:0000256" key="1">
    <source>
        <dbReference type="SAM" id="MobiDB-lite"/>
    </source>
</evidence>
<dbReference type="GO" id="GO:0016757">
    <property type="term" value="F:glycosyltransferase activity"/>
    <property type="evidence" value="ECO:0007669"/>
    <property type="project" value="UniProtKB-ARBA"/>
</dbReference>
<keyword evidence="4" id="KW-1185">Reference proteome</keyword>
<sequence>MAPVHQPQQPQGLDSLVVVAFVAMGTRGDVQPLAALAFHLAATRPGVAAVFITHAAHAPWLRDLLPGLPLGAGLPHPTAAAAGAAEVDGPEAREAVVAAVCGALDLPTPPPGGGGPHAHGAAGAARDGGARPSGRLVVFNLFALEAYSIAQALGVGCVAAHPYPPPAAPPASFERRLAAAYPSLHAVLRAAGRGGAGGSVGWGEVGAWMWPLFTSRWGAWRQERLALPPVPLAGWRGGEDGGGSPGAGLPPAVPLLYGFSELVAPRPGHWPASVHTTGPWLQRHLRERHPGLAAAWQLPPELLEFLDACTEGGGPPGPVVIDFGSMGAMGLLPPAPALLEVLLQALEAAGMRGVLLSGGWAALADAHAALPPPRRARLHLLAGPLCAHDRLLARAAVVLHHGGSGTVAAALAAGTPQVVVPLLYDQPFWAGRLEHAGLAPPPLDRSALGGGGGLGRGGGRADEGGTGGGKAAGPGELAAAAATLASRLRAALSPGIARACADMAAALRSPEECGIERGAELIWRQASLGPGGSALSYAEPAAG</sequence>
<dbReference type="EMBL" id="BDRX01000062">
    <property type="protein sequence ID" value="GBF95250.1"/>
    <property type="molecule type" value="Genomic_DNA"/>
</dbReference>
<gene>
    <name evidence="3" type="ORF">Rsub_08281</name>
</gene>
<feature type="region of interest" description="Disordered" evidence="1">
    <location>
        <begin position="441"/>
        <end position="472"/>
    </location>
</feature>
<dbReference type="PANTHER" id="PTHR48050:SF11">
    <property type="entry name" value="GLYCOSYLTRANSFERASE"/>
    <property type="match status" value="1"/>
</dbReference>
<dbReference type="AlphaFoldDB" id="A0A2V0PBJ0"/>